<accession>A0A6J4HQ93</accession>
<dbReference type="Gene3D" id="3.30.450.20">
    <property type="entry name" value="PAS domain"/>
    <property type="match status" value="1"/>
</dbReference>
<evidence type="ECO:0000313" key="1">
    <source>
        <dbReference type="EMBL" id="CAA9229779.1"/>
    </source>
</evidence>
<reference evidence="1" key="1">
    <citation type="submission" date="2020-02" db="EMBL/GenBank/DDBJ databases">
        <authorList>
            <person name="Meier V. D."/>
        </authorList>
    </citation>
    <scope>NUCLEOTIDE SEQUENCE</scope>
    <source>
        <strain evidence="1">AVDCRST_MAG08</strain>
    </source>
</reference>
<dbReference type="AlphaFoldDB" id="A0A6J4HQ93"/>
<name>A0A6J4HQ93_9PROT</name>
<gene>
    <name evidence="1" type="ORF">AVDCRST_MAG08-1035</name>
</gene>
<protein>
    <submittedName>
        <fullName evidence="1">Uncharacterized protein</fullName>
    </submittedName>
</protein>
<proteinExistence type="predicted"/>
<dbReference type="EMBL" id="CADCTG010000110">
    <property type="protein sequence ID" value="CAA9229779.1"/>
    <property type="molecule type" value="Genomic_DNA"/>
</dbReference>
<organism evidence="1">
    <name type="scientific">uncultured Acetobacteraceae bacterium</name>
    <dbReference type="NCBI Taxonomy" id="169975"/>
    <lineage>
        <taxon>Bacteria</taxon>
        <taxon>Pseudomonadati</taxon>
        <taxon>Pseudomonadota</taxon>
        <taxon>Alphaproteobacteria</taxon>
        <taxon>Acetobacterales</taxon>
        <taxon>Acetobacteraceae</taxon>
        <taxon>environmental samples</taxon>
    </lineage>
</organism>
<sequence length="111" mass="11910">MTAILPFLAAGGSGDATSWEGSDAPVWDAERSRTAAGVGLWSWNVDTDEVAMDDCCHALWGVPWDGPSADLAVRIVPPDRDRLRAAFAATRAAPGAYQIDFRVRHGDEAVR</sequence>